<comment type="caution">
    <text evidence="1">The sequence shown here is derived from an EMBL/GenBank/DDBJ whole genome shotgun (WGS) entry which is preliminary data.</text>
</comment>
<organism evidence="1 2">
    <name type="scientific">Hygrophoropsis aurantiaca</name>
    <dbReference type="NCBI Taxonomy" id="72124"/>
    <lineage>
        <taxon>Eukaryota</taxon>
        <taxon>Fungi</taxon>
        <taxon>Dikarya</taxon>
        <taxon>Basidiomycota</taxon>
        <taxon>Agaricomycotina</taxon>
        <taxon>Agaricomycetes</taxon>
        <taxon>Agaricomycetidae</taxon>
        <taxon>Boletales</taxon>
        <taxon>Coniophorineae</taxon>
        <taxon>Hygrophoropsidaceae</taxon>
        <taxon>Hygrophoropsis</taxon>
    </lineage>
</organism>
<evidence type="ECO:0000313" key="1">
    <source>
        <dbReference type="EMBL" id="KAH7910851.1"/>
    </source>
</evidence>
<keyword evidence="2" id="KW-1185">Reference proteome</keyword>
<accession>A0ACB8ABG6</accession>
<proteinExistence type="predicted"/>
<evidence type="ECO:0000313" key="2">
    <source>
        <dbReference type="Proteomes" id="UP000790377"/>
    </source>
</evidence>
<dbReference type="EMBL" id="MU267698">
    <property type="protein sequence ID" value="KAH7910851.1"/>
    <property type="molecule type" value="Genomic_DNA"/>
</dbReference>
<gene>
    <name evidence="1" type="ORF">BJ138DRAFT_1064353</name>
</gene>
<protein>
    <submittedName>
        <fullName evidence="1">DNA polymerase alpha/epsilon subunit B-domain-containing protein</fullName>
    </submittedName>
</protein>
<name>A0ACB8ABG6_9AGAM</name>
<reference evidence="1" key="1">
    <citation type="journal article" date="2021" name="New Phytol.">
        <title>Evolutionary innovations through gain and loss of genes in the ectomycorrhizal Boletales.</title>
        <authorList>
            <person name="Wu G."/>
            <person name="Miyauchi S."/>
            <person name="Morin E."/>
            <person name="Kuo A."/>
            <person name="Drula E."/>
            <person name="Varga T."/>
            <person name="Kohler A."/>
            <person name="Feng B."/>
            <person name="Cao Y."/>
            <person name="Lipzen A."/>
            <person name="Daum C."/>
            <person name="Hundley H."/>
            <person name="Pangilinan J."/>
            <person name="Johnson J."/>
            <person name="Barry K."/>
            <person name="LaButti K."/>
            <person name="Ng V."/>
            <person name="Ahrendt S."/>
            <person name="Min B."/>
            <person name="Choi I.G."/>
            <person name="Park H."/>
            <person name="Plett J.M."/>
            <person name="Magnuson J."/>
            <person name="Spatafora J.W."/>
            <person name="Nagy L.G."/>
            <person name="Henrissat B."/>
            <person name="Grigoriev I.V."/>
            <person name="Yang Z.L."/>
            <person name="Xu J."/>
            <person name="Martin F.M."/>
        </authorList>
    </citation>
    <scope>NUCLEOTIDE SEQUENCE</scope>
    <source>
        <strain evidence="1">ATCC 28755</strain>
    </source>
</reference>
<dbReference type="Proteomes" id="UP000790377">
    <property type="component" value="Unassembled WGS sequence"/>
</dbReference>
<sequence>MSTTTLRNDIAQHFGEAVAADDALASECISICQMYNISAERLFYKWESIVYNSSQSFSLFTIKSVPELKAQIQRDITAENAKIQKQQATSRTNTSMNSARLGGRLGGAVKFGSSGKLDAPLKLGTPIKHPSTRQGLVIKSETDPQVAGPSKVVFQGLENDSISRKKRSYKYMYEKVSERSEVLDERIDEFMELIQTHFKLGELGDPDASTEEPVTVLGRIVRDEDASDSGAKLGDTSIVLESSRMMGSGKRVPLRFAPNVKIRGGSKGIGGIGFFPGGIVALHGKNGGGGWFVVDEILALPPLKLSPAPPDRAAASFSMCIACGPFTADSDLDFKRWKSLAETLMSTKPAVVLLVGPFIDEAHPRIKDGDLDETPAEIFRRHFTERLDDFLIVSPGSTVLVVPSVHDIISDHAVFPQCELGPDFSTDPRIRLLPNPSRFTLNGVSVAVTSVDVLFHLRKDELFVRGEELDSLPSHAEPVNDAMASLCRNILQQRSFYPIFPTPKGLEHEVNLDITHSEELKLVESEDDCAPDILVLPSRLKQFAKVVDGTTVINPSFLSKGTYATLAFTGSGTGPAKERIKVEVSRLTDVQP</sequence>